<keyword evidence="2" id="KW-1185">Reference proteome</keyword>
<organism evidence="1 2">
    <name type="scientific">Armillaria ostoyae</name>
    <name type="common">Armillaria root rot fungus</name>
    <dbReference type="NCBI Taxonomy" id="47428"/>
    <lineage>
        <taxon>Eukaryota</taxon>
        <taxon>Fungi</taxon>
        <taxon>Dikarya</taxon>
        <taxon>Basidiomycota</taxon>
        <taxon>Agaricomycotina</taxon>
        <taxon>Agaricomycetes</taxon>
        <taxon>Agaricomycetidae</taxon>
        <taxon>Agaricales</taxon>
        <taxon>Marasmiineae</taxon>
        <taxon>Physalacriaceae</taxon>
        <taxon>Armillaria</taxon>
    </lineage>
</organism>
<reference evidence="2" key="1">
    <citation type="journal article" date="2017" name="Nat. Ecol. Evol.">
        <title>Genome expansion and lineage-specific genetic innovations in the forest pathogenic fungi Armillaria.</title>
        <authorList>
            <person name="Sipos G."/>
            <person name="Prasanna A.N."/>
            <person name="Walter M.C."/>
            <person name="O'Connor E."/>
            <person name="Balint B."/>
            <person name="Krizsan K."/>
            <person name="Kiss B."/>
            <person name="Hess J."/>
            <person name="Varga T."/>
            <person name="Slot J."/>
            <person name="Riley R."/>
            <person name="Boka B."/>
            <person name="Rigling D."/>
            <person name="Barry K."/>
            <person name="Lee J."/>
            <person name="Mihaltcheva S."/>
            <person name="LaButti K."/>
            <person name="Lipzen A."/>
            <person name="Waldron R."/>
            <person name="Moloney N.M."/>
            <person name="Sperisen C."/>
            <person name="Kredics L."/>
            <person name="Vagvoelgyi C."/>
            <person name="Patrignani A."/>
            <person name="Fitzpatrick D."/>
            <person name="Nagy I."/>
            <person name="Doyle S."/>
            <person name="Anderson J.B."/>
            <person name="Grigoriev I.V."/>
            <person name="Gueldener U."/>
            <person name="Muensterkoetter M."/>
            <person name="Nagy L.G."/>
        </authorList>
    </citation>
    <scope>NUCLEOTIDE SEQUENCE [LARGE SCALE GENOMIC DNA]</scope>
    <source>
        <strain evidence="2">C18/9</strain>
    </source>
</reference>
<dbReference type="Proteomes" id="UP000219338">
    <property type="component" value="Unassembled WGS sequence"/>
</dbReference>
<evidence type="ECO:0000313" key="1">
    <source>
        <dbReference type="EMBL" id="SJL12222.1"/>
    </source>
</evidence>
<evidence type="ECO:0000313" key="2">
    <source>
        <dbReference type="Proteomes" id="UP000219338"/>
    </source>
</evidence>
<proteinExistence type="predicted"/>
<protein>
    <submittedName>
        <fullName evidence="1">Uncharacterized protein</fullName>
    </submittedName>
</protein>
<dbReference type="EMBL" id="FUEG01000016">
    <property type="protein sequence ID" value="SJL12222.1"/>
    <property type="molecule type" value="Genomic_DNA"/>
</dbReference>
<accession>A0A284RU35</accession>
<name>A0A284RU35_ARMOS</name>
<dbReference type="AlphaFoldDB" id="A0A284RU35"/>
<gene>
    <name evidence="1" type="ORF">ARMOST_15644</name>
</gene>
<dbReference type="OrthoDB" id="10459152at2759"/>
<sequence>MDLQAPDQTVRTTWISIKVQEENGVLGRFSSFRKNRYNQYHMSSSSDQRLPANECLKPTISPNFPSKPFASGDRLASEWLSVPYPVCASTTGIFLQSVTSSRTVVAWLWLGVDSMELKEDGTECVSTISWWPRKVSNIVIFSDAAANLTLPPKLLAYGDVVLLLTVRISYNAFIRGDEKRDQKATLGELRVVYKATISHPASILHALSKDAKCLVPSCVRRTHVS</sequence>